<evidence type="ECO:0000256" key="3">
    <source>
        <dbReference type="ARBA" id="ARBA00011892"/>
    </source>
</evidence>
<name>A0ABS5BKQ1_9BACT</name>
<sequence>MRPGDVIQTKRDGGTLSPEQIDAFVSAAARLEGSGWEKYHLTALLMAIYLNDMTPGEAAHLTRAMADSGKRLDLSDIEGPKVDKHSTGGVGDKTSLILGPLAAACGVIVPMMSGRGLGHSGGTLDKLESIPGFNVHLSETEFRAALKNVGLGMIGQTADVAPADKTLYALRDVTATVESIPLITASILSKKLSEGISGLVMDVKSGRGAFMKTRARARALADSIVKVGTANGLKVSAFITAMDAPLGRFVGNALEVVESIETLKGNGPKDLTELSVKLAARMVRIAFGAPDDTKPEALVREALATGTGLDVFRKCIEQQGGDPRVIDDYSRLPSTDATVHVNTARTGYITAIDAEKVGIAARVLGGGRSRAEDAIDPAVGIIVRAKLGERVTSRDAVFDVHYRDDAKLALSLPLLAEAFQVGDAPPADEPLILEELA</sequence>
<dbReference type="PIRSF" id="PIRSF000478">
    <property type="entry name" value="TP_PyNP"/>
    <property type="match status" value="1"/>
</dbReference>
<dbReference type="GO" id="GO:0009032">
    <property type="term" value="F:thymidine phosphorylase activity"/>
    <property type="evidence" value="ECO:0007669"/>
    <property type="project" value="UniProtKB-EC"/>
</dbReference>
<dbReference type="InterPro" id="IPR018090">
    <property type="entry name" value="Pyrmidine_PPas_bac/euk"/>
</dbReference>
<dbReference type="InterPro" id="IPR000312">
    <property type="entry name" value="Glycosyl_Trfase_fam3"/>
</dbReference>
<feature type="domain" description="Pyrimidine nucleoside phosphorylase C-terminal" evidence="7">
    <location>
        <begin position="348"/>
        <end position="422"/>
    </location>
</feature>
<organism evidence="8 9">
    <name type="scientific">Gemmata palustris</name>
    <dbReference type="NCBI Taxonomy" id="2822762"/>
    <lineage>
        <taxon>Bacteria</taxon>
        <taxon>Pseudomonadati</taxon>
        <taxon>Planctomycetota</taxon>
        <taxon>Planctomycetia</taxon>
        <taxon>Gemmatales</taxon>
        <taxon>Gemmataceae</taxon>
        <taxon>Gemmata</taxon>
    </lineage>
</organism>
<reference evidence="8 9" key="1">
    <citation type="submission" date="2021-04" db="EMBL/GenBank/DDBJ databases">
        <authorList>
            <person name="Ivanova A."/>
        </authorList>
    </citation>
    <scope>NUCLEOTIDE SEQUENCE [LARGE SCALE GENOMIC DNA]</scope>
    <source>
        <strain evidence="8 9">G18</strain>
    </source>
</reference>
<dbReference type="InterPro" id="IPR017459">
    <property type="entry name" value="Glycosyl_Trfase_fam3_N_dom"/>
</dbReference>
<evidence type="ECO:0000256" key="4">
    <source>
        <dbReference type="ARBA" id="ARBA00022676"/>
    </source>
</evidence>
<dbReference type="InterPro" id="IPR035902">
    <property type="entry name" value="Nuc_phospho_transferase"/>
</dbReference>
<proteinExistence type="inferred from homology"/>
<evidence type="ECO:0000259" key="7">
    <source>
        <dbReference type="SMART" id="SM00941"/>
    </source>
</evidence>
<dbReference type="PANTHER" id="PTHR10515">
    <property type="entry name" value="THYMIDINE PHOSPHORYLASE"/>
    <property type="match status" value="1"/>
</dbReference>
<dbReference type="NCBIfam" id="TIGR02644">
    <property type="entry name" value="Y_phosphoryl"/>
    <property type="match status" value="1"/>
</dbReference>
<keyword evidence="5 8" id="KW-0808">Transferase</keyword>
<dbReference type="Pfam" id="PF02885">
    <property type="entry name" value="Glycos_trans_3N"/>
    <property type="match status" value="1"/>
</dbReference>
<comment type="caution">
    <text evidence="8">The sequence shown here is derived from an EMBL/GenBank/DDBJ whole genome shotgun (WGS) entry which is preliminary data.</text>
</comment>
<dbReference type="Proteomes" id="UP000676565">
    <property type="component" value="Unassembled WGS sequence"/>
</dbReference>
<comment type="subunit">
    <text evidence="2">Homodimer.</text>
</comment>
<dbReference type="Pfam" id="PF00591">
    <property type="entry name" value="Glycos_transf_3"/>
    <property type="match status" value="1"/>
</dbReference>
<dbReference type="InterPro" id="IPR013102">
    <property type="entry name" value="PYNP_C"/>
</dbReference>
<comment type="catalytic activity">
    <reaction evidence="6">
        <text>thymidine + phosphate = 2-deoxy-alpha-D-ribose 1-phosphate + thymine</text>
        <dbReference type="Rhea" id="RHEA:16037"/>
        <dbReference type="ChEBI" id="CHEBI:17748"/>
        <dbReference type="ChEBI" id="CHEBI:17821"/>
        <dbReference type="ChEBI" id="CHEBI:43474"/>
        <dbReference type="ChEBI" id="CHEBI:57259"/>
        <dbReference type="EC" id="2.4.2.4"/>
    </reaction>
</comment>
<dbReference type="Pfam" id="PF07831">
    <property type="entry name" value="PYNP_C"/>
    <property type="match status" value="1"/>
</dbReference>
<dbReference type="EC" id="2.4.2.4" evidence="3"/>
<evidence type="ECO:0000256" key="2">
    <source>
        <dbReference type="ARBA" id="ARBA00011738"/>
    </source>
</evidence>
<gene>
    <name evidence="8" type="ORF">J8F10_03125</name>
</gene>
<dbReference type="InterPro" id="IPR036566">
    <property type="entry name" value="PYNP-like_C_sf"/>
</dbReference>
<dbReference type="InterPro" id="IPR036320">
    <property type="entry name" value="Glycosyl_Trfase_fam3_N_dom_sf"/>
</dbReference>
<evidence type="ECO:0000313" key="9">
    <source>
        <dbReference type="Proteomes" id="UP000676565"/>
    </source>
</evidence>
<keyword evidence="9" id="KW-1185">Reference proteome</keyword>
<dbReference type="SUPFAM" id="SSF47648">
    <property type="entry name" value="Nucleoside phosphorylase/phosphoribosyltransferase N-terminal domain"/>
    <property type="match status" value="1"/>
</dbReference>
<keyword evidence="4 8" id="KW-0328">Glycosyltransferase</keyword>
<dbReference type="NCBIfam" id="NF004490">
    <property type="entry name" value="PRK05820.1"/>
    <property type="match status" value="1"/>
</dbReference>
<evidence type="ECO:0000256" key="5">
    <source>
        <dbReference type="ARBA" id="ARBA00022679"/>
    </source>
</evidence>
<dbReference type="PANTHER" id="PTHR10515:SF0">
    <property type="entry name" value="THYMIDINE PHOSPHORYLASE"/>
    <property type="match status" value="1"/>
</dbReference>
<dbReference type="InterPro" id="IPR000053">
    <property type="entry name" value="Thymidine/pyrmidine_PPase"/>
</dbReference>
<dbReference type="Gene3D" id="3.40.1030.10">
    <property type="entry name" value="Nucleoside phosphorylase/phosphoribosyltransferase catalytic domain"/>
    <property type="match status" value="1"/>
</dbReference>
<comment type="similarity">
    <text evidence="1">Belongs to the thymidine/pyrimidine-nucleoside phosphorylase family.</text>
</comment>
<dbReference type="SUPFAM" id="SSF52418">
    <property type="entry name" value="Nucleoside phosphorylase/phosphoribosyltransferase catalytic domain"/>
    <property type="match status" value="1"/>
</dbReference>
<dbReference type="RefSeq" id="WP_210652424.1">
    <property type="nucleotide sequence ID" value="NZ_JAGKQQ010000001.1"/>
</dbReference>
<dbReference type="Gene3D" id="3.90.1170.30">
    <property type="entry name" value="Pyrimidine nucleoside phosphorylase-like, C-terminal domain"/>
    <property type="match status" value="1"/>
</dbReference>
<evidence type="ECO:0000313" key="8">
    <source>
        <dbReference type="EMBL" id="MBP3954287.1"/>
    </source>
</evidence>
<evidence type="ECO:0000256" key="6">
    <source>
        <dbReference type="ARBA" id="ARBA00048550"/>
    </source>
</evidence>
<dbReference type="SMART" id="SM00941">
    <property type="entry name" value="PYNP_C"/>
    <property type="match status" value="1"/>
</dbReference>
<accession>A0ABS5BKQ1</accession>
<dbReference type="EMBL" id="JAGKQQ010000001">
    <property type="protein sequence ID" value="MBP3954287.1"/>
    <property type="molecule type" value="Genomic_DNA"/>
</dbReference>
<evidence type="ECO:0000256" key="1">
    <source>
        <dbReference type="ARBA" id="ARBA00006915"/>
    </source>
</evidence>
<dbReference type="Gene3D" id="1.20.970.10">
    <property type="entry name" value="Transferase, Pyrimidine Nucleoside Phosphorylase, Chain C"/>
    <property type="match status" value="1"/>
</dbReference>
<dbReference type="SUPFAM" id="SSF54680">
    <property type="entry name" value="Pyrimidine nucleoside phosphorylase C-terminal domain"/>
    <property type="match status" value="1"/>
</dbReference>
<protein>
    <recommendedName>
        <fullName evidence="3">thymidine phosphorylase</fullName>
        <ecNumber evidence="3">2.4.2.4</ecNumber>
    </recommendedName>
</protein>